<dbReference type="PANTHER" id="PTHR39181:SF1">
    <property type="entry name" value="TYROSINE-PROTEIN PHOSPHATASE YWQE"/>
    <property type="match status" value="1"/>
</dbReference>
<dbReference type="EMBL" id="CP000360">
    <property type="protein sequence ID" value="ABF40277.1"/>
    <property type="molecule type" value="Genomic_DNA"/>
</dbReference>
<dbReference type="STRING" id="204669.Acid345_1275"/>
<evidence type="ECO:0000256" key="2">
    <source>
        <dbReference type="ARBA" id="ARBA00013064"/>
    </source>
</evidence>
<dbReference type="Gene3D" id="3.20.20.140">
    <property type="entry name" value="Metal-dependent hydrolases"/>
    <property type="match status" value="1"/>
</dbReference>
<comment type="catalytic activity">
    <reaction evidence="4">
        <text>O-phospho-L-tyrosyl-[protein] + H2O = L-tyrosyl-[protein] + phosphate</text>
        <dbReference type="Rhea" id="RHEA:10684"/>
        <dbReference type="Rhea" id="RHEA-COMP:10136"/>
        <dbReference type="Rhea" id="RHEA-COMP:20101"/>
        <dbReference type="ChEBI" id="CHEBI:15377"/>
        <dbReference type="ChEBI" id="CHEBI:43474"/>
        <dbReference type="ChEBI" id="CHEBI:46858"/>
        <dbReference type="ChEBI" id="CHEBI:61978"/>
        <dbReference type="EC" id="3.1.3.48"/>
    </reaction>
</comment>
<dbReference type="PANTHER" id="PTHR39181">
    <property type="entry name" value="TYROSINE-PROTEIN PHOSPHATASE YWQE"/>
    <property type="match status" value="1"/>
</dbReference>
<proteinExistence type="inferred from homology"/>
<evidence type="ECO:0000313" key="5">
    <source>
        <dbReference type="EMBL" id="ABF40277.1"/>
    </source>
</evidence>
<protein>
    <recommendedName>
        <fullName evidence="2">protein-tyrosine-phosphatase</fullName>
        <ecNumber evidence="2">3.1.3.48</ecNumber>
    </recommendedName>
</protein>
<dbReference type="Pfam" id="PF19567">
    <property type="entry name" value="CpsB_CapC"/>
    <property type="match status" value="1"/>
</dbReference>
<reference evidence="5 6" key="1">
    <citation type="journal article" date="2009" name="Appl. Environ. Microbiol.">
        <title>Three genomes from the phylum Acidobacteria provide insight into the lifestyles of these microorganisms in soils.</title>
        <authorList>
            <person name="Ward N.L."/>
            <person name="Challacombe J.F."/>
            <person name="Janssen P.H."/>
            <person name="Henrissat B."/>
            <person name="Coutinho P.M."/>
            <person name="Wu M."/>
            <person name="Xie G."/>
            <person name="Haft D.H."/>
            <person name="Sait M."/>
            <person name="Badger J."/>
            <person name="Barabote R.D."/>
            <person name="Bradley B."/>
            <person name="Brettin T.S."/>
            <person name="Brinkac L.M."/>
            <person name="Bruce D."/>
            <person name="Creasy T."/>
            <person name="Daugherty S.C."/>
            <person name="Davidsen T.M."/>
            <person name="DeBoy R.T."/>
            <person name="Detter J.C."/>
            <person name="Dodson R.J."/>
            <person name="Durkin A.S."/>
            <person name="Ganapathy A."/>
            <person name="Gwinn-Giglio M."/>
            <person name="Han C.S."/>
            <person name="Khouri H."/>
            <person name="Kiss H."/>
            <person name="Kothari S.P."/>
            <person name="Madupu R."/>
            <person name="Nelson K.E."/>
            <person name="Nelson W.C."/>
            <person name="Paulsen I."/>
            <person name="Penn K."/>
            <person name="Ren Q."/>
            <person name="Rosovitz M.J."/>
            <person name="Selengut J.D."/>
            <person name="Shrivastava S."/>
            <person name="Sullivan S.A."/>
            <person name="Tapia R."/>
            <person name="Thompson L.S."/>
            <person name="Watkins K.L."/>
            <person name="Yang Q."/>
            <person name="Yu C."/>
            <person name="Zafar N."/>
            <person name="Zhou L."/>
            <person name="Kuske C.R."/>
        </authorList>
    </citation>
    <scope>NUCLEOTIDE SEQUENCE [LARGE SCALE GENOMIC DNA]</scope>
    <source>
        <strain evidence="5 6">Ellin345</strain>
    </source>
</reference>
<dbReference type="GO" id="GO:0030145">
    <property type="term" value="F:manganese ion binding"/>
    <property type="evidence" value="ECO:0007669"/>
    <property type="project" value="InterPro"/>
</dbReference>
<sequence length="238" mass="26718">MVDIHSHILPMVDDGARSWEVAIEMVKIAERDGTTHMVATPHANYEYKYDRESHTKLLAELQGKVGDGIKLILGCDFHFSFDNIEDAVAHPTRYAIGDTRYMLIELSDFSIAPQMPNMIYSLTSKGLVPILTHPERNPILQNKPEKVREWAEMGVLVQVTASAFVGKWGRGVQKLAHWYAEQGLLHVIASDAHSLNHRNPVLSEARKIIAKTYGEDLARAVSETNPMAIVTNQHLPEM</sequence>
<dbReference type="EnsemblBacteria" id="ABF40277">
    <property type="protein sequence ID" value="ABF40277"/>
    <property type="gene ID" value="Acid345_1275"/>
</dbReference>
<gene>
    <name evidence="5" type="ordered locus">Acid345_1275</name>
</gene>
<evidence type="ECO:0000256" key="3">
    <source>
        <dbReference type="ARBA" id="ARBA00022801"/>
    </source>
</evidence>
<evidence type="ECO:0000313" key="6">
    <source>
        <dbReference type="Proteomes" id="UP000002432"/>
    </source>
</evidence>
<dbReference type="RefSeq" id="WP_011522079.1">
    <property type="nucleotide sequence ID" value="NC_008009.1"/>
</dbReference>
<dbReference type="GO" id="GO:0004725">
    <property type="term" value="F:protein tyrosine phosphatase activity"/>
    <property type="evidence" value="ECO:0007669"/>
    <property type="project" value="UniProtKB-EC"/>
</dbReference>
<dbReference type="EC" id="3.1.3.48" evidence="2"/>
<dbReference type="eggNOG" id="COG4464">
    <property type="taxonomic scope" value="Bacteria"/>
</dbReference>
<name>Q1IS73_KORVE</name>
<dbReference type="OrthoDB" id="9788539at2"/>
<dbReference type="SUPFAM" id="SSF89550">
    <property type="entry name" value="PHP domain-like"/>
    <property type="match status" value="1"/>
</dbReference>
<accession>Q1IS73</accession>
<organism evidence="5 6">
    <name type="scientific">Koribacter versatilis (strain Ellin345)</name>
    <dbReference type="NCBI Taxonomy" id="204669"/>
    <lineage>
        <taxon>Bacteria</taxon>
        <taxon>Pseudomonadati</taxon>
        <taxon>Acidobacteriota</taxon>
        <taxon>Terriglobia</taxon>
        <taxon>Terriglobales</taxon>
        <taxon>Candidatus Korobacteraceae</taxon>
        <taxon>Candidatus Korobacter</taxon>
    </lineage>
</organism>
<dbReference type="PIRSF" id="PIRSF016557">
    <property type="entry name" value="Caps_synth_CpsB"/>
    <property type="match status" value="1"/>
</dbReference>
<keyword evidence="3" id="KW-0378">Hydrolase</keyword>
<comment type="similarity">
    <text evidence="1">Belongs to the metallo-dependent hydrolases superfamily. CpsB/CapC family.</text>
</comment>
<evidence type="ECO:0000256" key="4">
    <source>
        <dbReference type="ARBA" id="ARBA00051722"/>
    </source>
</evidence>
<dbReference type="HOGENOM" id="CLU_085966_1_0_0"/>
<dbReference type="KEGG" id="aba:Acid345_1275"/>
<dbReference type="InterPro" id="IPR016667">
    <property type="entry name" value="Caps_polysacc_synth_CpsB/CapC"/>
</dbReference>
<dbReference type="InterPro" id="IPR016195">
    <property type="entry name" value="Pol/histidinol_Pase-like"/>
</dbReference>
<dbReference type="AlphaFoldDB" id="Q1IS73"/>
<dbReference type="Proteomes" id="UP000002432">
    <property type="component" value="Chromosome"/>
</dbReference>
<evidence type="ECO:0000256" key="1">
    <source>
        <dbReference type="ARBA" id="ARBA00005750"/>
    </source>
</evidence>
<keyword evidence="6" id="KW-1185">Reference proteome</keyword>